<dbReference type="GO" id="GO:0012505">
    <property type="term" value="C:endomembrane system"/>
    <property type="evidence" value="ECO:0007669"/>
    <property type="project" value="UniProtKB-SubCell"/>
</dbReference>
<accession>A0A926E8P0</accession>
<dbReference type="GO" id="GO:0016020">
    <property type="term" value="C:membrane"/>
    <property type="evidence" value="ECO:0007669"/>
    <property type="project" value="UniProtKB-SubCell"/>
</dbReference>
<dbReference type="PANTHER" id="PTHR43373:SF1">
    <property type="entry name" value="NA(+)_H(+) ANTIPORTER SUBUNIT A"/>
    <property type="match status" value="1"/>
</dbReference>
<evidence type="ECO:0000256" key="4">
    <source>
        <dbReference type="ARBA" id="ARBA00022989"/>
    </source>
</evidence>
<evidence type="ECO:0000256" key="1">
    <source>
        <dbReference type="ARBA" id="ARBA00004127"/>
    </source>
</evidence>
<feature type="transmembrane region" description="Helical" evidence="7">
    <location>
        <begin position="282"/>
        <end position="310"/>
    </location>
</feature>
<evidence type="ECO:0000256" key="7">
    <source>
        <dbReference type="SAM" id="Phobius"/>
    </source>
</evidence>
<feature type="transmembrane region" description="Helical" evidence="7">
    <location>
        <begin position="322"/>
        <end position="343"/>
    </location>
</feature>
<feature type="transmembrane region" description="Helical" evidence="7">
    <location>
        <begin position="163"/>
        <end position="179"/>
    </location>
</feature>
<feature type="transmembrane region" description="Helical" evidence="7">
    <location>
        <begin position="419"/>
        <end position="440"/>
    </location>
</feature>
<evidence type="ECO:0000259" key="8">
    <source>
        <dbReference type="Pfam" id="PF00361"/>
    </source>
</evidence>
<feature type="transmembrane region" description="Helical" evidence="7">
    <location>
        <begin position="544"/>
        <end position="563"/>
    </location>
</feature>
<feature type="transmembrane region" description="Helical" evidence="7">
    <location>
        <begin position="452"/>
        <end position="473"/>
    </location>
</feature>
<feature type="transmembrane region" description="Helical" evidence="7">
    <location>
        <begin position="89"/>
        <end position="105"/>
    </location>
</feature>
<protein>
    <submittedName>
        <fullName evidence="10">NADH-quinone oxidoreductase subunit L</fullName>
    </submittedName>
</protein>
<feature type="transmembrane region" description="Helical" evidence="7">
    <location>
        <begin position="185"/>
        <end position="205"/>
    </location>
</feature>
<organism evidence="10 11">
    <name type="scientific">Lentihominibacter hominis</name>
    <dbReference type="NCBI Taxonomy" id="2763645"/>
    <lineage>
        <taxon>Bacteria</taxon>
        <taxon>Bacillati</taxon>
        <taxon>Bacillota</taxon>
        <taxon>Clostridia</taxon>
        <taxon>Peptostreptococcales</taxon>
        <taxon>Anaerovoracaceae</taxon>
        <taxon>Lentihominibacter</taxon>
    </lineage>
</organism>
<feature type="transmembrane region" description="Helical" evidence="7">
    <location>
        <begin position="63"/>
        <end position="82"/>
    </location>
</feature>
<evidence type="ECO:0000256" key="5">
    <source>
        <dbReference type="ARBA" id="ARBA00023136"/>
    </source>
</evidence>
<feature type="transmembrane region" description="Helical" evidence="7">
    <location>
        <begin position="248"/>
        <end position="270"/>
    </location>
</feature>
<reference evidence="10" key="1">
    <citation type="submission" date="2020-08" db="EMBL/GenBank/DDBJ databases">
        <title>Genome public.</title>
        <authorList>
            <person name="Liu C."/>
            <person name="Sun Q."/>
        </authorList>
    </citation>
    <scope>NUCLEOTIDE SEQUENCE</scope>
    <source>
        <strain evidence="10">NSJ-24</strain>
    </source>
</reference>
<evidence type="ECO:0000256" key="3">
    <source>
        <dbReference type="ARBA" id="ARBA00022692"/>
    </source>
</evidence>
<evidence type="ECO:0000259" key="9">
    <source>
        <dbReference type="Pfam" id="PF00662"/>
    </source>
</evidence>
<keyword evidence="3 6" id="KW-0812">Transmembrane</keyword>
<comment type="caution">
    <text evidence="10">The sequence shown here is derived from an EMBL/GenBank/DDBJ whole genome shotgun (WGS) entry which is preliminary data.</text>
</comment>
<evidence type="ECO:0000313" key="10">
    <source>
        <dbReference type="EMBL" id="MBC8568435.1"/>
    </source>
</evidence>
<dbReference type="PRINTS" id="PR01434">
    <property type="entry name" value="NADHDHGNASE5"/>
</dbReference>
<proteinExistence type="inferred from homology"/>
<dbReference type="Pfam" id="PF00361">
    <property type="entry name" value="Proton_antipo_M"/>
    <property type="match status" value="1"/>
</dbReference>
<keyword evidence="5 7" id="KW-0472">Membrane</keyword>
<dbReference type="InterPro" id="IPR001516">
    <property type="entry name" value="Proton_antipo_N"/>
</dbReference>
<feature type="domain" description="NADH-Ubiquinone oxidoreductase (complex I) chain 5 N-terminal" evidence="9">
    <location>
        <begin position="111"/>
        <end position="149"/>
    </location>
</feature>
<feature type="transmembrane region" description="Helical" evidence="7">
    <location>
        <begin position="6"/>
        <end position="21"/>
    </location>
</feature>
<feature type="transmembrane region" description="Helical" evidence="7">
    <location>
        <begin position="504"/>
        <end position="524"/>
    </location>
</feature>
<keyword evidence="11" id="KW-1185">Reference proteome</keyword>
<feature type="transmembrane region" description="Helical" evidence="7">
    <location>
        <begin position="125"/>
        <end position="143"/>
    </location>
</feature>
<dbReference type="EMBL" id="JACRTA010000002">
    <property type="protein sequence ID" value="MBC8568435.1"/>
    <property type="molecule type" value="Genomic_DNA"/>
</dbReference>
<dbReference type="PANTHER" id="PTHR43373">
    <property type="entry name" value="NA(+)/H(+) ANTIPORTER SUBUNIT"/>
    <property type="match status" value="1"/>
</dbReference>
<dbReference type="RefSeq" id="WP_177267460.1">
    <property type="nucleotide sequence ID" value="NZ_JACRTA010000002.1"/>
</dbReference>
<feature type="transmembrane region" description="Helical" evidence="7">
    <location>
        <begin position="613"/>
        <end position="638"/>
    </location>
</feature>
<name>A0A926E8P0_9FIRM</name>
<dbReference type="InterPro" id="IPR001750">
    <property type="entry name" value="ND/Mrp_TM"/>
</dbReference>
<comment type="similarity">
    <text evidence="2">Belongs to the CPA3 antiporters (TC 2.A.63) subunit A family.</text>
</comment>
<dbReference type="AlphaFoldDB" id="A0A926E8P0"/>
<feature type="transmembrane region" description="Helical" evidence="7">
    <location>
        <begin position="375"/>
        <end position="398"/>
    </location>
</feature>
<feature type="transmembrane region" description="Helical" evidence="7">
    <location>
        <begin position="217"/>
        <end position="242"/>
    </location>
</feature>
<feature type="transmembrane region" description="Helical" evidence="7">
    <location>
        <begin position="33"/>
        <end position="51"/>
    </location>
</feature>
<gene>
    <name evidence="10" type="ORF">H8692_06670</name>
</gene>
<keyword evidence="4 7" id="KW-1133">Transmembrane helix</keyword>
<evidence type="ECO:0000256" key="2">
    <source>
        <dbReference type="ARBA" id="ARBA00008483"/>
    </source>
</evidence>
<dbReference type="Pfam" id="PF00662">
    <property type="entry name" value="Proton_antipo_N"/>
    <property type="match status" value="1"/>
</dbReference>
<evidence type="ECO:0000256" key="6">
    <source>
        <dbReference type="RuleBase" id="RU000320"/>
    </source>
</evidence>
<dbReference type="InterPro" id="IPR050616">
    <property type="entry name" value="CPA3_Na-H_Antiporter_A"/>
</dbReference>
<comment type="subcellular location">
    <subcellularLocation>
        <location evidence="1">Endomembrane system</location>
        <topology evidence="1">Multi-pass membrane protein</topology>
    </subcellularLocation>
    <subcellularLocation>
        <location evidence="6">Membrane</location>
        <topology evidence="6">Multi-pass membrane protein</topology>
    </subcellularLocation>
</comment>
<feature type="domain" description="NADH:quinone oxidoreductase/Mrp antiporter transmembrane" evidence="8">
    <location>
        <begin position="181"/>
        <end position="467"/>
    </location>
</feature>
<sequence>MGTILFLIGFPIIIALILLVSKEDKVRDIVVKIAAFVIAATAIVVAVQYFKSGGTTFAFHNEIVNYVMMGIEALLALYIVIIGIKHKKYLASLFAIIQTPLLIWFELTKAHGIEVQNNMYVDRLSIIMILIIGIIGSLITVYALGYMKDFQHHHSDEKDRRPWFFFVMFIFLGAMIGLVTSNNMIWMYFFWEITSLSSFWLIGFTKTKEATNNAFRALIMNLLGGLGFAVGIVILGTVFGTIELNTMIMIGSVYGDLIAIPAAFFAFAGITKAAQMPFNSWLLGAMVAPTPTSALLHSSTMVKAGVFMIIKLSPVLGMGNFAGIMTMMVGGITFLLATFAAVSQSNAKRVLAYSTIANLGLIVTCGGIGTAEAVWAGIMLIIFHAVTKSLLFLCVGTAEHNIGSRDIEDMDGLFVRMPRLAAFMMIGIAGMFLAPFGMLISKWAAMTSFVDSGNVILVGIICFGSAVTAFYWIKWMGKLSAIVANEKNIQQNVHKEEWFVQGTLVVLTILVCLIFPLVSMYMLVPYLEGVFGGLASAVLSSNNMIIMVVMLVFIILITGFCFGKSKKKIVPIYLAGVNEGDNRTYKGSMGKDVQFSLRNWHMDKYFGEKKMNLIGGILTTAMIIIGLGIMIGTLVSLLGGVA</sequence>
<evidence type="ECO:0000313" key="11">
    <source>
        <dbReference type="Proteomes" id="UP000610862"/>
    </source>
</evidence>
<dbReference type="Proteomes" id="UP000610862">
    <property type="component" value="Unassembled WGS sequence"/>
</dbReference>
<feature type="transmembrane region" description="Helical" evidence="7">
    <location>
        <begin position="350"/>
        <end position="369"/>
    </location>
</feature>